<gene>
    <name evidence="3" type="ORF">SO694_00107021</name>
</gene>
<dbReference type="PROSITE" id="PS50105">
    <property type="entry name" value="SAM_DOMAIN"/>
    <property type="match status" value="1"/>
</dbReference>
<proteinExistence type="predicted"/>
<dbReference type="SUPFAM" id="SSF47769">
    <property type="entry name" value="SAM/Pointed domain"/>
    <property type="match status" value="1"/>
</dbReference>
<dbReference type="InterPro" id="IPR001660">
    <property type="entry name" value="SAM"/>
</dbReference>
<dbReference type="Gene3D" id="1.10.150.50">
    <property type="entry name" value="Transcription Factor, Ets-1"/>
    <property type="match status" value="1"/>
</dbReference>
<protein>
    <recommendedName>
        <fullName evidence="2">SAM domain-containing protein</fullName>
    </recommendedName>
</protein>
<keyword evidence="4" id="KW-1185">Reference proteome</keyword>
<feature type="domain" description="SAM" evidence="2">
    <location>
        <begin position="25"/>
        <end position="88"/>
    </location>
</feature>
<dbReference type="PANTHER" id="PTHR46829">
    <property type="entry name" value="STERILE ALPHA MOTIF DOMAIN-CONTAINING PROTEIN 15"/>
    <property type="match status" value="1"/>
</dbReference>
<evidence type="ECO:0000259" key="2">
    <source>
        <dbReference type="PROSITE" id="PS50105"/>
    </source>
</evidence>
<dbReference type="InterPro" id="IPR013761">
    <property type="entry name" value="SAM/pointed_sf"/>
</dbReference>
<dbReference type="CDD" id="cd09487">
    <property type="entry name" value="SAM_superfamily"/>
    <property type="match status" value="1"/>
</dbReference>
<dbReference type="PANTHER" id="PTHR46829:SF1">
    <property type="entry name" value="STERILE ALPHA MOTIF DOMAIN-CONTAINING PROTEIN 15"/>
    <property type="match status" value="1"/>
</dbReference>
<dbReference type="SMART" id="SM00454">
    <property type="entry name" value="SAM"/>
    <property type="match status" value="1"/>
</dbReference>
<feature type="compositionally biased region" description="Basic and acidic residues" evidence="1">
    <location>
        <begin position="1"/>
        <end position="11"/>
    </location>
</feature>
<sequence length="235" mass="25754">MPSNTEMHDRAGSPTAGDDADPASWSASRVKTWLEEIGMYQYAPCFADNHIQGKVLALLTEDHLREIGVKSVGHRVLLFEKCHEIRRAAVHKMRNEVLWESDEQIYTGGCDDWAFKQCTCYSCRVDPDHYKLTGSALYLSEVDASKAKGCNCQVSKRTRTIELASITGTSDYFAHSACDCGCAADVVNVELKGSLGLPPVAPLHVAKGEGRRISDLIATAVEKNHLAPAQEAMAR</sequence>
<evidence type="ECO:0000256" key="1">
    <source>
        <dbReference type="SAM" id="MobiDB-lite"/>
    </source>
</evidence>
<dbReference type="EMBL" id="JBBJCI010000358">
    <property type="protein sequence ID" value="KAK7233559.1"/>
    <property type="molecule type" value="Genomic_DNA"/>
</dbReference>
<evidence type="ECO:0000313" key="3">
    <source>
        <dbReference type="EMBL" id="KAK7233559.1"/>
    </source>
</evidence>
<organism evidence="3 4">
    <name type="scientific">Aureococcus anophagefferens</name>
    <name type="common">Harmful bloom alga</name>
    <dbReference type="NCBI Taxonomy" id="44056"/>
    <lineage>
        <taxon>Eukaryota</taxon>
        <taxon>Sar</taxon>
        <taxon>Stramenopiles</taxon>
        <taxon>Ochrophyta</taxon>
        <taxon>Pelagophyceae</taxon>
        <taxon>Pelagomonadales</taxon>
        <taxon>Pelagomonadaceae</taxon>
        <taxon>Aureococcus</taxon>
    </lineage>
</organism>
<dbReference type="Proteomes" id="UP001363151">
    <property type="component" value="Unassembled WGS sequence"/>
</dbReference>
<name>A0ABR1FMK7_AURAN</name>
<dbReference type="Pfam" id="PF07647">
    <property type="entry name" value="SAM_2"/>
    <property type="match status" value="1"/>
</dbReference>
<comment type="caution">
    <text evidence="3">The sequence shown here is derived from an EMBL/GenBank/DDBJ whole genome shotgun (WGS) entry which is preliminary data.</text>
</comment>
<accession>A0ABR1FMK7</accession>
<feature type="region of interest" description="Disordered" evidence="1">
    <location>
        <begin position="1"/>
        <end position="24"/>
    </location>
</feature>
<reference evidence="3 4" key="1">
    <citation type="submission" date="2024-03" db="EMBL/GenBank/DDBJ databases">
        <title>Aureococcus anophagefferens CCMP1851 and Kratosvirus quantuckense: Draft genome of a second virus-susceptible host strain in the model system.</title>
        <authorList>
            <person name="Chase E."/>
            <person name="Truchon A.R."/>
            <person name="Schepens W."/>
            <person name="Wilhelm S.W."/>
        </authorList>
    </citation>
    <scope>NUCLEOTIDE SEQUENCE [LARGE SCALE GENOMIC DNA]</scope>
    <source>
        <strain evidence="3 4">CCMP1851</strain>
    </source>
</reference>
<evidence type="ECO:0000313" key="4">
    <source>
        <dbReference type="Proteomes" id="UP001363151"/>
    </source>
</evidence>